<evidence type="ECO:0000313" key="3">
    <source>
        <dbReference type="EMBL" id="KKN25510.1"/>
    </source>
</evidence>
<organism evidence="3">
    <name type="scientific">marine sediment metagenome</name>
    <dbReference type="NCBI Taxonomy" id="412755"/>
    <lineage>
        <taxon>unclassified sequences</taxon>
        <taxon>metagenomes</taxon>
        <taxon>ecological metagenomes</taxon>
    </lineage>
</organism>
<dbReference type="EMBL" id="LAZR01002796">
    <property type="protein sequence ID" value="KKN25510.1"/>
    <property type="molecule type" value="Genomic_DNA"/>
</dbReference>
<dbReference type="Pfam" id="PF13203">
    <property type="entry name" value="DUF2201_N"/>
    <property type="match status" value="1"/>
</dbReference>
<dbReference type="Pfam" id="PF09967">
    <property type="entry name" value="DUF2201"/>
    <property type="match status" value="1"/>
</dbReference>
<sequence>MNPRQKLAAGRLWAARKAPYFSSGLLSMRLYEVPLGTLPSPVTCPSCKEIQYRKNKGCVKCGVSLKKAKHIGTMGATDRGVFYYEKEAIENWNVDELGSVLIHELMHFLRKHGARCERKGYHPQIWNIAADFEINDDLDFLKLPNPLHPKQYNLPEGLLAEDYYDRIRKKVKIDYVCCGSVAGHTMDGEPFDTGIEHSSASVELTIKQVAKDIRDEVAKGRGTIPVGLQRWAELELKPPKILWSQKLNTVVRSSITTIAGASDYTYSRINRRQGGLGFGVGKPILRAPIAHVPKVDIGLDTSGSMGKAETIRAISEADAVLKATKAKARFIACDSAVHAIAEVGSIKELVALIKGGGGTSFIPVFAAWEKMRPKPDLAIFYTDGCGDAPSRPPSFRTIFVLVGKYKRKPWSSAEPQGITWGEMIFVDEDED</sequence>
<protein>
    <recommendedName>
        <fullName evidence="4">VWA-like domain-containing protein</fullName>
    </recommendedName>
</protein>
<feature type="domain" description="Putative metallopeptidase" evidence="2">
    <location>
        <begin position="65"/>
        <end position="273"/>
    </location>
</feature>
<evidence type="ECO:0000259" key="2">
    <source>
        <dbReference type="Pfam" id="PF13203"/>
    </source>
</evidence>
<reference evidence="3" key="1">
    <citation type="journal article" date="2015" name="Nature">
        <title>Complex archaea that bridge the gap between prokaryotes and eukaryotes.</title>
        <authorList>
            <person name="Spang A."/>
            <person name="Saw J.H."/>
            <person name="Jorgensen S.L."/>
            <person name="Zaremba-Niedzwiedzka K."/>
            <person name="Martijn J."/>
            <person name="Lind A.E."/>
            <person name="van Eijk R."/>
            <person name="Schleper C."/>
            <person name="Guy L."/>
            <person name="Ettema T.J."/>
        </authorList>
    </citation>
    <scope>NUCLEOTIDE SEQUENCE</scope>
</reference>
<dbReference type="PANTHER" id="PTHR38730:SF1">
    <property type="entry name" value="SLL7028 PROTEIN"/>
    <property type="match status" value="1"/>
</dbReference>
<dbReference type="InterPro" id="IPR018698">
    <property type="entry name" value="VWA-like_dom"/>
</dbReference>
<dbReference type="InterPro" id="IPR025154">
    <property type="entry name" value="Put_metallopeptidase_dom"/>
</dbReference>
<proteinExistence type="predicted"/>
<evidence type="ECO:0000259" key="1">
    <source>
        <dbReference type="Pfam" id="PF09967"/>
    </source>
</evidence>
<dbReference type="PANTHER" id="PTHR38730">
    <property type="entry name" value="SLL7028 PROTEIN"/>
    <property type="match status" value="1"/>
</dbReference>
<name>A0A0F9P131_9ZZZZ</name>
<evidence type="ECO:0008006" key="4">
    <source>
        <dbReference type="Google" id="ProtNLM"/>
    </source>
</evidence>
<gene>
    <name evidence="3" type="ORF">LCGC14_0883980</name>
</gene>
<dbReference type="AlphaFoldDB" id="A0A0F9P131"/>
<comment type="caution">
    <text evidence="3">The sequence shown here is derived from an EMBL/GenBank/DDBJ whole genome shotgun (WGS) entry which is preliminary data.</text>
</comment>
<accession>A0A0F9P131</accession>
<feature type="domain" description="VWA-like" evidence="1">
    <location>
        <begin position="297"/>
        <end position="410"/>
    </location>
</feature>